<protein>
    <submittedName>
        <fullName evidence="1">Uncharacterized protein</fullName>
    </submittedName>
</protein>
<dbReference type="InterPro" id="IPR012337">
    <property type="entry name" value="RNaseH-like_sf"/>
</dbReference>
<keyword evidence="2" id="KW-1185">Reference proteome</keyword>
<accession>A0AAW2ATP4</accession>
<dbReference type="PANTHER" id="PTHR46169">
    <property type="entry name" value="DNA REPLICATION-RELATED ELEMENT FACTOR, ISOFORM A"/>
    <property type="match status" value="1"/>
</dbReference>
<reference evidence="1 2" key="1">
    <citation type="submission" date="2024-05" db="EMBL/GenBank/DDBJ databases">
        <title>A high-quality chromosomal-level genome assembly of Topmouth culter (Culter alburnus).</title>
        <authorList>
            <person name="Zhao H."/>
        </authorList>
    </citation>
    <scope>NUCLEOTIDE SEQUENCE [LARGE SCALE GENOMIC DNA]</scope>
    <source>
        <strain evidence="1">CATC2023</strain>
        <tissue evidence="1">Muscle</tissue>
    </source>
</reference>
<organism evidence="1 2">
    <name type="scientific">Culter alburnus</name>
    <name type="common">Topmouth culter</name>
    <dbReference type="NCBI Taxonomy" id="194366"/>
    <lineage>
        <taxon>Eukaryota</taxon>
        <taxon>Metazoa</taxon>
        <taxon>Chordata</taxon>
        <taxon>Craniata</taxon>
        <taxon>Vertebrata</taxon>
        <taxon>Euteleostomi</taxon>
        <taxon>Actinopterygii</taxon>
        <taxon>Neopterygii</taxon>
        <taxon>Teleostei</taxon>
        <taxon>Ostariophysi</taxon>
        <taxon>Cypriniformes</taxon>
        <taxon>Xenocyprididae</taxon>
        <taxon>Xenocypridinae</taxon>
        <taxon>Culter</taxon>
    </lineage>
</organism>
<dbReference type="GO" id="GO:0005634">
    <property type="term" value="C:nucleus"/>
    <property type="evidence" value="ECO:0007669"/>
    <property type="project" value="TreeGrafter"/>
</dbReference>
<dbReference type="GO" id="GO:0006357">
    <property type="term" value="P:regulation of transcription by RNA polymerase II"/>
    <property type="evidence" value="ECO:0007669"/>
    <property type="project" value="TreeGrafter"/>
</dbReference>
<proteinExistence type="predicted"/>
<gene>
    <name evidence="1" type="ORF">ABG768_018693</name>
</gene>
<dbReference type="EMBL" id="JAWDJR010000003">
    <property type="protein sequence ID" value="KAK9976872.1"/>
    <property type="molecule type" value="Genomic_DNA"/>
</dbReference>
<sequence>MAEEKMEALVQKLKTLLKNGTVAMTTDMWTEDYRKISYLTITCHFISEDMELVNKTLTTTMFPLEEAKTGENIRRGILKLLVTKFGLDASSLGKIVWVSDEGANIKLALRPYQRLDCIDHVINTVLRHGLDITELSKANGAPDIGDTISAAKSLVRPFIMSSMKSWRHEGRARIEKIAPDTLGFLIDFLKPFYEAQRELEGDKYPTLNRVCLWCEKLKRHWQPNALDSSASCRP</sequence>
<dbReference type="PANTHER" id="PTHR46169:SF17">
    <property type="entry name" value="HAT C-TERMINAL DIMERISATION DOMAIN-CONTAINING PROTEIN"/>
    <property type="match status" value="1"/>
</dbReference>
<dbReference type="Proteomes" id="UP001479290">
    <property type="component" value="Unassembled WGS sequence"/>
</dbReference>
<dbReference type="SUPFAM" id="SSF53098">
    <property type="entry name" value="Ribonuclease H-like"/>
    <property type="match status" value="1"/>
</dbReference>
<name>A0AAW2ATP4_CULAL</name>
<evidence type="ECO:0000313" key="2">
    <source>
        <dbReference type="Proteomes" id="UP001479290"/>
    </source>
</evidence>
<dbReference type="InterPro" id="IPR052717">
    <property type="entry name" value="Vacuolar_transposase_reg"/>
</dbReference>
<evidence type="ECO:0000313" key="1">
    <source>
        <dbReference type="EMBL" id="KAK9976872.1"/>
    </source>
</evidence>
<comment type="caution">
    <text evidence="1">The sequence shown here is derived from an EMBL/GenBank/DDBJ whole genome shotgun (WGS) entry which is preliminary data.</text>
</comment>
<dbReference type="AlphaFoldDB" id="A0AAW2ATP4"/>